<sequence>METFAKDFVVLLQYLLPGFITAWVFYSFTSFPKSSQFERIVQALIFTFLIQILVFFVEVSFSFFSQQYPASNWNKHYSSFFSVIIAVLLGVVFSYFTNNDKVHKKLRDWGITKETSYPSEWFGTFLKNITYIVLHLKDERRLYGWPIEWPSEPERGHFVLEQASWLDEEKEIPITGVSAIMVDVREVKWVEFMEKTWERENG</sequence>
<proteinExistence type="predicted"/>
<dbReference type="AlphaFoldDB" id="A0A8J6NDM1"/>
<name>A0A8J6NDM1_9BACT</name>
<dbReference type="InterPro" id="IPR045919">
    <property type="entry name" value="DUF6338"/>
</dbReference>
<reference evidence="2 3" key="1">
    <citation type="submission" date="2020-08" db="EMBL/GenBank/DDBJ databases">
        <title>Bridging the membrane lipid divide: bacteria of the FCB group superphylum have the potential to synthesize archaeal ether lipids.</title>
        <authorList>
            <person name="Villanueva L."/>
            <person name="Von Meijenfeldt F.A.B."/>
            <person name="Westbye A.B."/>
            <person name="Yadav S."/>
            <person name="Hopmans E.C."/>
            <person name="Dutilh B.E."/>
            <person name="Sinninghe Damste J.S."/>
        </authorList>
    </citation>
    <scope>NUCLEOTIDE SEQUENCE [LARGE SCALE GENOMIC DNA]</scope>
    <source>
        <strain evidence="2">NIOZ-UU47</strain>
    </source>
</reference>
<keyword evidence="1" id="KW-0472">Membrane</keyword>
<dbReference type="Pfam" id="PF19865">
    <property type="entry name" value="DUF6338"/>
    <property type="match status" value="1"/>
</dbReference>
<evidence type="ECO:0000313" key="2">
    <source>
        <dbReference type="EMBL" id="MBC8316503.1"/>
    </source>
</evidence>
<evidence type="ECO:0000313" key="3">
    <source>
        <dbReference type="Proteomes" id="UP000614424"/>
    </source>
</evidence>
<organism evidence="2 3">
    <name type="scientific">Candidatus Desulfobia pelagia</name>
    <dbReference type="NCBI Taxonomy" id="2841692"/>
    <lineage>
        <taxon>Bacteria</taxon>
        <taxon>Pseudomonadati</taxon>
        <taxon>Thermodesulfobacteriota</taxon>
        <taxon>Desulfobulbia</taxon>
        <taxon>Desulfobulbales</taxon>
        <taxon>Desulfobulbaceae</taxon>
        <taxon>Candidatus Desulfobia</taxon>
    </lineage>
</organism>
<feature type="transmembrane region" description="Helical" evidence="1">
    <location>
        <begin position="12"/>
        <end position="31"/>
    </location>
</feature>
<dbReference type="Proteomes" id="UP000614424">
    <property type="component" value="Unassembled WGS sequence"/>
</dbReference>
<evidence type="ECO:0000256" key="1">
    <source>
        <dbReference type="SAM" id="Phobius"/>
    </source>
</evidence>
<comment type="caution">
    <text evidence="2">The sequence shown here is derived from an EMBL/GenBank/DDBJ whole genome shotgun (WGS) entry which is preliminary data.</text>
</comment>
<accession>A0A8J6NDM1</accession>
<gene>
    <name evidence="2" type="ORF">H8E41_01260</name>
</gene>
<dbReference type="EMBL" id="JACNJZ010000038">
    <property type="protein sequence ID" value="MBC8316503.1"/>
    <property type="molecule type" value="Genomic_DNA"/>
</dbReference>
<keyword evidence="1" id="KW-1133">Transmembrane helix</keyword>
<keyword evidence="1" id="KW-0812">Transmembrane</keyword>
<protein>
    <submittedName>
        <fullName evidence="2">Uncharacterized protein</fullName>
    </submittedName>
</protein>
<feature type="transmembrane region" description="Helical" evidence="1">
    <location>
        <begin position="76"/>
        <end position="97"/>
    </location>
</feature>
<feature type="transmembrane region" description="Helical" evidence="1">
    <location>
        <begin position="43"/>
        <end position="64"/>
    </location>
</feature>